<name>A0A0H1BPW3_9EURO</name>
<dbReference type="Proteomes" id="UP000053573">
    <property type="component" value="Unassembled WGS sequence"/>
</dbReference>
<organism evidence="3 4">
    <name type="scientific">Blastomyces silverae</name>
    <dbReference type="NCBI Taxonomy" id="2060906"/>
    <lineage>
        <taxon>Eukaryota</taxon>
        <taxon>Fungi</taxon>
        <taxon>Dikarya</taxon>
        <taxon>Ascomycota</taxon>
        <taxon>Pezizomycotina</taxon>
        <taxon>Eurotiomycetes</taxon>
        <taxon>Eurotiomycetidae</taxon>
        <taxon>Onygenales</taxon>
        <taxon>Ajellomycetaceae</taxon>
        <taxon>Blastomyces</taxon>
    </lineage>
</organism>
<feature type="chain" id="PRO_5012972183" evidence="2">
    <location>
        <begin position="16"/>
        <end position="93"/>
    </location>
</feature>
<keyword evidence="4" id="KW-1185">Reference proteome</keyword>
<evidence type="ECO:0000313" key="4">
    <source>
        <dbReference type="Proteomes" id="UP000053573"/>
    </source>
</evidence>
<feature type="signal peptide" evidence="2">
    <location>
        <begin position="1"/>
        <end position="15"/>
    </location>
</feature>
<evidence type="ECO:0000313" key="3">
    <source>
        <dbReference type="EMBL" id="KLJ13072.1"/>
    </source>
</evidence>
<evidence type="ECO:0000256" key="1">
    <source>
        <dbReference type="SAM" id="MobiDB-lite"/>
    </source>
</evidence>
<sequence>MKLLSIIVLASGAIALPQFKPWRGTPVTPIPTGESPTPTPPCSFPTGFPTPTAPILFPTAALSTGTGTATAGFPAPEPTETFNFPSLKNPVWW</sequence>
<gene>
    <name evidence="3" type="ORF">EMPG_11971</name>
</gene>
<comment type="caution">
    <text evidence="3">The sequence shown here is derived from an EMBL/GenBank/DDBJ whole genome shotgun (WGS) entry which is preliminary data.</text>
</comment>
<evidence type="ECO:0000256" key="2">
    <source>
        <dbReference type="SAM" id="SignalP"/>
    </source>
</evidence>
<reference evidence="4" key="1">
    <citation type="journal article" date="2015" name="PLoS Genet.">
        <title>The dynamic genome and transcriptome of the human fungal pathogen Blastomyces and close relative Emmonsia.</title>
        <authorList>
            <person name="Munoz J.F."/>
            <person name="Gauthier G.M."/>
            <person name="Desjardins C.A."/>
            <person name="Gallo J.E."/>
            <person name="Holder J."/>
            <person name="Sullivan T.D."/>
            <person name="Marty A.J."/>
            <person name="Carmen J.C."/>
            <person name="Chen Z."/>
            <person name="Ding L."/>
            <person name="Gujja S."/>
            <person name="Magrini V."/>
            <person name="Misas E."/>
            <person name="Mitreva M."/>
            <person name="Priest M."/>
            <person name="Saif S."/>
            <person name="Whiston E.A."/>
            <person name="Young S."/>
            <person name="Zeng Q."/>
            <person name="Goldman W.E."/>
            <person name="Mardis E.R."/>
            <person name="Taylor J.W."/>
            <person name="McEwen J.G."/>
            <person name="Clay O.K."/>
            <person name="Klein B.S."/>
            <person name="Cuomo C.A."/>
        </authorList>
    </citation>
    <scope>NUCLEOTIDE SEQUENCE [LARGE SCALE GENOMIC DNA]</scope>
    <source>
        <strain evidence="4">UAMH 139</strain>
    </source>
</reference>
<dbReference type="AlphaFoldDB" id="A0A0H1BPW3"/>
<proteinExistence type="predicted"/>
<feature type="region of interest" description="Disordered" evidence="1">
    <location>
        <begin position="25"/>
        <end position="45"/>
    </location>
</feature>
<protein>
    <submittedName>
        <fullName evidence="3">Uncharacterized protein</fullName>
    </submittedName>
</protein>
<accession>A0A0H1BPW3</accession>
<dbReference type="EMBL" id="LDEV01000538">
    <property type="protein sequence ID" value="KLJ13072.1"/>
    <property type="molecule type" value="Genomic_DNA"/>
</dbReference>
<keyword evidence="2" id="KW-0732">Signal</keyword>